<dbReference type="SMART" id="SM01321">
    <property type="entry name" value="Y1_Tnp"/>
    <property type="match status" value="1"/>
</dbReference>
<sequence>MPRQPRNNLETTYFHIIVQGIGKESIFKSGALKAEYLKDISLFKDVYGVKLLTYCVMDNHCHLLIYSPDVTALADFMHRVNTRFAQWYNKLNDRVGYVFRDRYRSQPVCDESYLLNCMVYIHNNPVKAGVVQEAADYSYSGLQNYYTHMGPVDFECAAQFFDTSADNIEAVMNEKSAAADENCPVWEDVKEEAATAADIAASILAGQTVKPSLLRHDKETLRAVVGKMHTSGLTYKEISDAVGIPRSTLYTLL</sequence>
<dbReference type="PANTHER" id="PTHR34322">
    <property type="entry name" value="TRANSPOSASE, Y1_TNP DOMAIN-CONTAINING"/>
    <property type="match status" value="1"/>
</dbReference>
<dbReference type="Gene3D" id="3.30.70.1290">
    <property type="entry name" value="Transposase IS200-like"/>
    <property type="match status" value="1"/>
</dbReference>
<evidence type="ECO:0000313" key="2">
    <source>
        <dbReference type="EMBL" id="HIU21900.1"/>
    </source>
</evidence>
<accession>A0A9D1HVB6</accession>
<dbReference type="GO" id="GO:0003677">
    <property type="term" value="F:DNA binding"/>
    <property type="evidence" value="ECO:0007669"/>
    <property type="project" value="InterPro"/>
</dbReference>
<evidence type="ECO:0000313" key="3">
    <source>
        <dbReference type="Proteomes" id="UP000824088"/>
    </source>
</evidence>
<comment type="caution">
    <text evidence="2">The sequence shown here is derived from an EMBL/GenBank/DDBJ whole genome shotgun (WGS) entry which is preliminary data.</text>
</comment>
<dbReference type="AlphaFoldDB" id="A0A9D1HVB6"/>
<dbReference type="SUPFAM" id="SSF143422">
    <property type="entry name" value="Transposase IS200-like"/>
    <property type="match status" value="1"/>
</dbReference>
<dbReference type="EMBL" id="DVMN01000121">
    <property type="protein sequence ID" value="HIU21900.1"/>
    <property type="molecule type" value="Genomic_DNA"/>
</dbReference>
<dbReference type="InterPro" id="IPR002686">
    <property type="entry name" value="Transposase_17"/>
</dbReference>
<reference evidence="2" key="2">
    <citation type="journal article" date="2021" name="PeerJ">
        <title>Extensive microbial diversity within the chicken gut microbiome revealed by metagenomics and culture.</title>
        <authorList>
            <person name="Gilroy R."/>
            <person name="Ravi A."/>
            <person name="Getino M."/>
            <person name="Pursley I."/>
            <person name="Horton D.L."/>
            <person name="Alikhan N.F."/>
            <person name="Baker D."/>
            <person name="Gharbi K."/>
            <person name="Hall N."/>
            <person name="Watson M."/>
            <person name="Adriaenssens E.M."/>
            <person name="Foster-Nyarko E."/>
            <person name="Jarju S."/>
            <person name="Secka A."/>
            <person name="Antonio M."/>
            <person name="Oren A."/>
            <person name="Chaudhuri R.R."/>
            <person name="La Ragione R."/>
            <person name="Hildebrand F."/>
            <person name="Pallen M.J."/>
        </authorList>
    </citation>
    <scope>NUCLEOTIDE SEQUENCE</scope>
    <source>
        <strain evidence="2">1063</strain>
    </source>
</reference>
<gene>
    <name evidence="2" type="ORF">IAD51_06730</name>
</gene>
<dbReference type="GO" id="GO:0004803">
    <property type="term" value="F:transposase activity"/>
    <property type="evidence" value="ECO:0007669"/>
    <property type="project" value="InterPro"/>
</dbReference>
<feature type="domain" description="Transposase IS200-like" evidence="1">
    <location>
        <begin position="9"/>
        <end position="124"/>
    </location>
</feature>
<dbReference type="PANTHER" id="PTHR34322:SF2">
    <property type="entry name" value="TRANSPOSASE IS200-LIKE DOMAIN-CONTAINING PROTEIN"/>
    <property type="match status" value="1"/>
</dbReference>
<proteinExistence type="predicted"/>
<evidence type="ECO:0000259" key="1">
    <source>
        <dbReference type="SMART" id="SM01321"/>
    </source>
</evidence>
<dbReference type="GO" id="GO:0006313">
    <property type="term" value="P:DNA transposition"/>
    <property type="evidence" value="ECO:0007669"/>
    <property type="project" value="InterPro"/>
</dbReference>
<dbReference type="Proteomes" id="UP000824088">
    <property type="component" value="Unassembled WGS sequence"/>
</dbReference>
<dbReference type="Pfam" id="PF01797">
    <property type="entry name" value="Y1_Tnp"/>
    <property type="match status" value="1"/>
</dbReference>
<reference evidence="2" key="1">
    <citation type="submission" date="2020-10" db="EMBL/GenBank/DDBJ databases">
        <authorList>
            <person name="Gilroy R."/>
        </authorList>
    </citation>
    <scope>NUCLEOTIDE SEQUENCE</scope>
    <source>
        <strain evidence="2">1063</strain>
    </source>
</reference>
<organism evidence="2 3">
    <name type="scientific">Candidatus Limadaptatus stercorigallinarum</name>
    <dbReference type="NCBI Taxonomy" id="2840845"/>
    <lineage>
        <taxon>Bacteria</taxon>
        <taxon>Bacillati</taxon>
        <taxon>Bacillota</taxon>
        <taxon>Clostridia</taxon>
        <taxon>Eubacteriales</taxon>
        <taxon>Candidatus Limadaptatus</taxon>
    </lineage>
</organism>
<name>A0A9D1HVB6_9FIRM</name>
<protein>
    <submittedName>
        <fullName evidence="2">Transposase</fullName>
    </submittedName>
</protein>
<dbReference type="InterPro" id="IPR036515">
    <property type="entry name" value="Transposase_17_sf"/>
</dbReference>